<evidence type="ECO:0000313" key="2">
    <source>
        <dbReference type="EMBL" id="RAW30504.1"/>
    </source>
</evidence>
<sequence>MSCTSIAETENGETGVLSLSTTFMRQVFSRFGEVILVDGTHKTSRYNYELLAFITMNNFGEGVVVLHSLLEADGDRHMDRAIEHFKRVHPDGLKLLRVIIVDKDMKEVRVLQSHFQDVRVLICHFHVIKYLKKKRSKPELGRLAL</sequence>
<feature type="domain" description="ZSWIM1/3 RNaseH-like" evidence="1">
    <location>
        <begin position="9"/>
        <end position="121"/>
    </location>
</feature>
<evidence type="ECO:0000313" key="3">
    <source>
        <dbReference type="Proteomes" id="UP000251314"/>
    </source>
</evidence>
<accession>A0A329S0U0</accession>
<dbReference type="VEuPathDB" id="FungiDB:PC110_g13141"/>
<comment type="caution">
    <text evidence="2">The sequence shown here is derived from an EMBL/GenBank/DDBJ whole genome shotgun (WGS) entry which is preliminary data.</text>
</comment>
<dbReference type="PANTHER" id="PTHR31569:SF4">
    <property type="entry name" value="SWIM-TYPE DOMAIN-CONTAINING PROTEIN"/>
    <property type="match status" value="1"/>
</dbReference>
<name>A0A329S0U0_9STRA</name>
<reference evidence="2 3" key="1">
    <citation type="submission" date="2018-01" db="EMBL/GenBank/DDBJ databases">
        <title>Draft genome of the strawberry crown rot pathogen Phytophthora cactorum.</title>
        <authorList>
            <person name="Armitage A.D."/>
            <person name="Lysoe E."/>
            <person name="Nellist C.F."/>
            <person name="Harrison R.J."/>
            <person name="Brurberg M.B."/>
        </authorList>
    </citation>
    <scope>NUCLEOTIDE SEQUENCE [LARGE SCALE GENOMIC DNA]</scope>
    <source>
        <strain evidence="2 3">10300</strain>
    </source>
</reference>
<dbReference type="OrthoDB" id="117603at2759"/>
<keyword evidence="3" id="KW-1185">Reference proteome</keyword>
<dbReference type="EMBL" id="MJFZ01000367">
    <property type="protein sequence ID" value="RAW30504.1"/>
    <property type="molecule type" value="Genomic_DNA"/>
</dbReference>
<dbReference type="InterPro" id="IPR048324">
    <property type="entry name" value="ZSWIM1-3_RNaseH-like"/>
</dbReference>
<gene>
    <name evidence="2" type="ORF">PC110_g13141</name>
</gene>
<proteinExistence type="predicted"/>
<dbReference type="PANTHER" id="PTHR31569">
    <property type="entry name" value="SWIM-TYPE DOMAIN-CONTAINING PROTEIN"/>
    <property type="match status" value="1"/>
</dbReference>
<dbReference type="Proteomes" id="UP000251314">
    <property type="component" value="Unassembled WGS sequence"/>
</dbReference>
<dbReference type="AlphaFoldDB" id="A0A329S0U0"/>
<evidence type="ECO:0000259" key="1">
    <source>
        <dbReference type="Pfam" id="PF21056"/>
    </source>
</evidence>
<dbReference type="InterPro" id="IPR052579">
    <property type="entry name" value="Zinc_finger_SWIM"/>
</dbReference>
<dbReference type="Pfam" id="PF21056">
    <property type="entry name" value="ZSWIM1-3_RNaseH-like"/>
    <property type="match status" value="1"/>
</dbReference>
<protein>
    <recommendedName>
        <fullName evidence="1">ZSWIM1/3 RNaseH-like domain-containing protein</fullName>
    </recommendedName>
</protein>
<organism evidence="2 3">
    <name type="scientific">Phytophthora cactorum</name>
    <dbReference type="NCBI Taxonomy" id="29920"/>
    <lineage>
        <taxon>Eukaryota</taxon>
        <taxon>Sar</taxon>
        <taxon>Stramenopiles</taxon>
        <taxon>Oomycota</taxon>
        <taxon>Peronosporomycetes</taxon>
        <taxon>Peronosporales</taxon>
        <taxon>Peronosporaceae</taxon>
        <taxon>Phytophthora</taxon>
    </lineage>
</organism>